<gene>
    <name evidence="2" type="ORF">A4A49_61151</name>
</gene>
<keyword evidence="3" id="KW-1185">Reference proteome</keyword>
<dbReference type="GO" id="GO:0004523">
    <property type="term" value="F:RNA-DNA hybrid ribonuclease activity"/>
    <property type="evidence" value="ECO:0007669"/>
    <property type="project" value="InterPro"/>
</dbReference>
<dbReference type="CDD" id="cd06222">
    <property type="entry name" value="RNase_H_like"/>
    <property type="match status" value="1"/>
</dbReference>
<dbReference type="InterPro" id="IPR044730">
    <property type="entry name" value="RNase_H-like_dom_plant"/>
</dbReference>
<name>A0A1J6KL84_NICAT</name>
<dbReference type="EMBL" id="MJEQ01005881">
    <property type="protein sequence ID" value="OIT20001.1"/>
    <property type="molecule type" value="Genomic_DNA"/>
</dbReference>
<dbReference type="Proteomes" id="UP000187609">
    <property type="component" value="Unassembled WGS sequence"/>
</dbReference>
<dbReference type="STRING" id="49451.A0A1J6KL84"/>
<comment type="caution">
    <text evidence="2">The sequence shown here is derived from an EMBL/GenBank/DDBJ whole genome shotgun (WGS) entry which is preliminary data.</text>
</comment>
<dbReference type="Gene3D" id="3.30.420.10">
    <property type="entry name" value="Ribonuclease H-like superfamily/Ribonuclease H"/>
    <property type="match status" value="1"/>
</dbReference>
<dbReference type="PANTHER" id="PTHR47723:SF23">
    <property type="entry name" value="REVERSE TRANSCRIPTASE-LIKE PROTEIN"/>
    <property type="match status" value="1"/>
</dbReference>
<evidence type="ECO:0000313" key="2">
    <source>
        <dbReference type="EMBL" id="OIT20001.1"/>
    </source>
</evidence>
<dbReference type="PANTHER" id="PTHR47723">
    <property type="entry name" value="OS05G0353850 PROTEIN"/>
    <property type="match status" value="1"/>
</dbReference>
<dbReference type="InterPro" id="IPR012337">
    <property type="entry name" value="RNaseH-like_sf"/>
</dbReference>
<dbReference type="SUPFAM" id="SSF53098">
    <property type="entry name" value="Ribonuclease H-like"/>
    <property type="match status" value="1"/>
</dbReference>
<dbReference type="AlphaFoldDB" id="A0A1J6KL84"/>
<dbReference type="OMA" id="VIDIELM"/>
<sequence length="107" mass="12134">MYVKWPPPSMGIIRLNTDGALNSNKSQAGFGGVFRNHKGDWVMGYTGHHQLSNVIDIELMALLRGLQIAIMHHLTPLEIQMDAQEEITMFKTHAIQYSPLIIDCRFL</sequence>
<dbReference type="GO" id="GO:0003676">
    <property type="term" value="F:nucleic acid binding"/>
    <property type="evidence" value="ECO:0007669"/>
    <property type="project" value="InterPro"/>
</dbReference>
<dbReference type="SMR" id="A0A1J6KL84"/>
<feature type="domain" description="RNase H type-1" evidence="1">
    <location>
        <begin position="16"/>
        <end position="85"/>
    </location>
</feature>
<dbReference type="InterPro" id="IPR002156">
    <property type="entry name" value="RNaseH_domain"/>
</dbReference>
<dbReference type="Gramene" id="OIT20001">
    <property type="protein sequence ID" value="OIT20001"/>
    <property type="gene ID" value="A4A49_61151"/>
</dbReference>
<organism evidence="2 3">
    <name type="scientific">Nicotiana attenuata</name>
    <name type="common">Coyote tobacco</name>
    <dbReference type="NCBI Taxonomy" id="49451"/>
    <lineage>
        <taxon>Eukaryota</taxon>
        <taxon>Viridiplantae</taxon>
        <taxon>Streptophyta</taxon>
        <taxon>Embryophyta</taxon>
        <taxon>Tracheophyta</taxon>
        <taxon>Spermatophyta</taxon>
        <taxon>Magnoliopsida</taxon>
        <taxon>eudicotyledons</taxon>
        <taxon>Gunneridae</taxon>
        <taxon>Pentapetalae</taxon>
        <taxon>asterids</taxon>
        <taxon>lamiids</taxon>
        <taxon>Solanales</taxon>
        <taxon>Solanaceae</taxon>
        <taxon>Nicotianoideae</taxon>
        <taxon>Nicotianeae</taxon>
        <taxon>Nicotiana</taxon>
    </lineage>
</organism>
<evidence type="ECO:0000313" key="3">
    <source>
        <dbReference type="Proteomes" id="UP000187609"/>
    </source>
</evidence>
<dbReference type="InterPro" id="IPR053151">
    <property type="entry name" value="RNase_H-like"/>
</dbReference>
<feature type="non-terminal residue" evidence="2">
    <location>
        <position position="107"/>
    </location>
</feature>
<evidence type="ECO:0000259" key="1">
    <source>
        <dbReference type="Pfam" id="PF13456"/>
    </source>
</evidence>
<accession>A0A1J6KL84</accession>
<dbReference type="InterPro" id="IPR036397">
    <property type="entry name" value="RNaseH_sf"/>
</dbReference>
<protein>
    <recommendedName>
        <fullName evidence="1">RNase H type-1 domain-containing protein</fullName>
    </recommendedName>
</protein>
<dbReference type="Pfam" id="PF13456">
    <property type="entry name" value="RVT_3"/>
    <property type="match status" value="1"/>
</dbReference>
<reference evidence="2" key="1">
    <citation type="submission" date="2016-11" db="EMBL/GenBank/DDBJ databases">
        <title>The genome of Nicotiana attenuata.</title>
        <authorList>
            <person name="Xu S."/>
            <person name="Brockmoeller T."/>
            <person name="Gaquerel E."/>
            <person name="Navarro A."/>
            <person name="Kuhl H."/>
            <person name="Gase K."/>
            <person name="Ling Z."/>
            <person name="Zhou W."/>
            <person name="Kreitzer C."/>
            <person name="Stanke M."/>
            <person name="Tang H."/>
            <person name="Lyons E."/>
            <person name="Pandey P."/>
            <person name="Pandey S.P."/>
            <person name="Timmermann B."/>
            <person name="Baldwin I.T."/>
        </authorList>
    </citation>
    <scope>NUCLEOTIDE SEQUENCE [LARGE SCALE GENOMIC DNA]</scope>
    <source>
        <strain evidence="2">UT</strain>
    </source>
</reference>
<proteinExistence type="predicted"/>